<feature type="coiled-coil region" evidence="1">
    <location>
        <begin position="670"/>
        <end position="697"/>
    </location>
</feature>
<gene>
    <name evidence="3" type="ORF">RHGRI_011404</name>
</gene>
<name>A0AAV6KLP3_9ERIC</name>
<dbReference type="AlphaFoldDB" id="A0AAV6KLP3"/>
<dbReference type="Pfam" id="PF03004">
    <property type="entry name" value="Transposase_24"/>
    <property type="match status" value="1"/>
</dbReference>
<dbReference type="PANTHER" id="PTHR33499">
    <property type="entry name" value="OS12G0282400 PROTEIN-RELATED"/>
    <property type="match status" value="1"/>
</dbReference>
<organism evidence="3 4">
    <name type="scientific">Rhododendron griersonianum</name>
    <dbReference type="NCBI Taxonomy" id="479676"/>
    <lineage>
        <taxon>Eukaryota</taxon>
        <taxon>Viridiplantae</taxon>
        <taxon>Streptophyta</taxon>
        <taxon>Embryophyta</taxon>
        <taxon>Tracheophyta</taxon>
        <taxon>Spermatophyta</taxon>
        <taxon>Magnoliopsida</taxon>
        <taxon>eudicotyledons</taxon>
        <taxon>Gunneridae</taxon>
        <taxon>Pentapetalae</taxon>
        <taxon>asterids</taxon>
        <taxon>Ericales</taxon>
        <taxon>Ericaceae</taxon>
        <taxon>Ericoideae</taxon>
        <taxon>Rhodoreae</taxon>
        <taxon>Rhododendron</taxon>
    </lineage>
</organism>
<dbReference type="InterPro" id="IPR004252">
    <property type="entry name" value="Probable_transposase_24"/>
</dbReference>
<accession>A0AAV6KLP3</accession>
<keyword evidence="4" id="KW-1185">Reference proteome</keyword>
<proteinExistence type="predicted"/>
<sequence length="723" mass="80731">MPPPPTAASTPTHHRLDPRSKSLIVVKVRSSIIVFVATVLDVSRPHLPKRNERLIQVGTQFAGGVLLVFSLICMQGLFSRSRKSFTSIGTLQSIADSGERLIRGKRVVFSTFRTQVSLLAKTLIIVLNRRLDRRQPEPLCGFCICLQPALPFIPKAEHGGAHNPPVNQPPEVHCHRDGAEDEVMLGVGPLDETIEESGDDEDDEDDEIPDVEMDPDVDYDICNNKMANGKRNFIKPCSLATMKKTKYEMARDERMKENNARLKAAGIDRILADLRGSSLPNCTNEKRRGTRNGVDDPDYMPPSIEDANDDESLDSLEHELQQIPSSGPTRSEVELQNDLARVLERMTRSTPHLVVESQPSPPRNVEIQSEAAAVSSAVAPNRRGRGISRGLELQRLVENKGKLLIPIPPEYRAPVGTYASKLASKIGVEVRAQVEDLSVKSWKAVDEVIKAPLLQSLKDQFDFEGDPIDVNKAITSRCGRRLSDYTHRLYEKFKKLKATKGEAYARSHPPPQIAMEQWTRLIEKKWTNTDWLLRSEKNIENRRSNKTKHRCGTKSLAVRVHEHALKNEGQLPKLPEFYKSTHYNEGTGEWIAPKCQTNYEEMVQVDATLNQEGATPLTGEQMSVTVLKQRPGYVKGLGLRPSPSIRTTSETALKALGLRPSSSATTHECVSCLEMKIEAQNETIEKLLEANRQQQKINASMMEFLIEKGYTGHVGSAETSTND</sequence>
<dbReference type="Proteomes" id="UP000823749">
    <property type="component" value="Chromosome 4"/>
</dbReference>
<protein>
    <recommendedName>
        <fullName evidence="5">Transposase</fullName>
    </recommendedName>
</protein>
<evidence type="ECO:0000313" key="3">
    <source>
        <dbReference type="EMBL" id="KAG5553513.1"/>
    </source>
</evidence>
<dbReference type="PANTHER" id="PTHR33499:SF11">
    <property type="entry name" value="NO APICAL MERISTEM-ASSOCIATED C-TERMINAL DOMAIN-CONTAINING PROTEIN"/>
    <property type="match status" value="1"/>
</dbReference>
<evidence type="ECO:0000256" key="2">
    <source>
        <dbReference type="SAM" id="MobiDB-lite"/>
    </source>
</evidence>
<feature type="region of interest" description="Disordered" evidence="2">
    <location>
        <begin position="192"/>
        <end position="217"/>
    </location>
</feature>
<feature type="region of interest" description="Disordered" evidence="2">
    <location>
        <begin position="278"/>
        <end position="310"/>
    </location>
</feature>
<reference evidence="3" key="1">
    <citation type="submission" date="2020-08" db="EMBL/GenBank/DDBJ databases">
        <title>Plant Genome Project.</title>
        <authorList>
            <person name="Zhang R.-G."/>
        </authorList>
    </citation>
    <scope>NUCLEOTIDE SEQUENCE</scope>
    <source>
        <strain evidence="3">WSP0</strain>
        <tissue evidence="3">Leaf</tissue>
    </source>
</reference>
<comment type="caution">
    <text evidence="3">The sequence shown here is derived from an EMBL/GenBank/DDBJ whole genome shotgun (WGS) entry which is preliminary data.</text>
</comment>
<dbReference type="EMBL" id="JACTNZ010000004">
    <property type="protein sequence ID" value="KAG5553513.1"/>
    <property type="molecule type" value="Genomic_DNA"/>
</dbReference>
<keyword evidence="1" id="KW-0175">Coiled coil</keyword>
<evidence type="ECO:0000256" key="1">
    <source>
        <dbReference type="SAM" id="Coils"/>
    </source>
</evidence>
<evidence type="ECO:0008006" key="5">
    <source>
        <dbReference type="Google" id="ProtNLM"/>
    </source>
</evidence>
<evidence type="ECO:0000313" key="4">
    <source>
        <dbReference type="Proteomes" id="UP000823749"/>
    </source>
</evidence>